<evidence type="ECO:0000313" key="2">
    <source>
        <dbReference type="EMBL" id="TET58671.1"/>
    </source>
</evidence>
<proteinExistence type="predicted"/>
<dbReference type="PANTHER" id="PTHR43751:SF3">
    <property type="entry name" value="SULFATASE N-TERMINAL DOMAIN-CONTAINING PROTEIN"/>
    <property type="match status" value="1"/>
</dbReference>
<reference evidence="2 3" key="1">
    <citation type="submission" date="2019-03" db="EMBL/GenBank/DDBJ databases">
        <title>Metabolic potential of uncultured bacteria and archaea associated with petroleum seepage in deep-sea sediments.</title>
        <authorList>
            <person name="Dong X."/>
            <person name="Hubert C."/>
        </authorList>
    </citation>
    <scope>NUCLEOTIDE SEQUENCE [LARGE SCALE GENOMIC DNA]</scope>
    <source>
        <strain evidence="2">E29_bin52</strain>
    </source>
</reference>
<dbReference type="InterPro" id="IPR052701">
    <property type="entry name" value="GAG_Ulvan_Degrading_Sulfatases"/>
</dbReference>
<dbReference type="SUPFAM" id="SSF53649">
    <property type="entry name" value="Alkaline phosphatase-like"/>
    <property type="match status" value="1"/>
</dbReference>
<dbReference type="Proteomes" id="UP000319130">
    <property type="component" value="Unassembled WGS sequence"/>
</dbReference>
<accession>A0A523VV87</accession>
<gene>
    <name evidence="2" type="ORF">E3J48_08650</name>
</gene>
<dbReference type="CDD" id="cd16148">
    <property type="entry name" value="sulfatase_like"/>
    <property type="match status" value="1"/>
</dbReference>
<feature type="domain" description="Sulfatase N-terminal" evidence="1">
    <location>
        <begin position="4"/>
        <end position="298"/>
    </location>
</feature>
<dbReference type="Pfam" id="PF00884">
    <property type="entry name" value="Sulfatase"/>
    <property type="match status" value="1"/>
</dbReference>
<dbReference type="EMBL" id="SOIZ01000402">
    <property type="protein sequence ID" value="TET58671.1"/>
    <property type="molecule type" value="Genomic_DNA"/>
</dbReference>
<dbReference type="Gene3D" id="3.40.720.10">
    <property type="entry name" value="Alkaline Phosphatase, subunit A"/>
    <property type="match status" value="2"/>
</dbReference>
<comment type="caution">
    <text evidence="2">The sequence shown here is derived from an EMBL/GenBank/DDBJ whole genome shotgun (WGS) entry which is preliminary data.</text>
</comment>
<sequence length="421" mass="48040">MAKRNIIVISLDEVRPDHLSCYGYKKIDTSVTHQVAREGVRFETCISSSDFTPVAMGTVITGKYPNKHGVRDAYCHITGPSIAGILKEKGYVTSGFVGNGLLAKRHGFAEGFDFWNETSKETSWLEVRYPGGESEEIFYEGNYWLEEFFKWLKENCKRKFFMWGHLYETHEGSERSLLEKGLIKEGELSEFSYYDAKIKMADEKLIGRLVQTLNELDISESTTLVVMSDHGTNLGEHPVDPVPWRKEGKRYPQHTTMYDHDLKVAMIIKGEGLPQGKKVRGMVRSVDLIPTLLDLAGVHTEKYGFDGVSLLPVIEKGEARGGEIYSEDIFEARGRGVLQSLRTEDFKFIRNLTLATEEYYDLSRDPLEKNNIVDKVDEETLIELRKKLNAFFRSQVSEGKAFSQKEKEAIDQRLRALGYIE</sequence>
<evidence type="ECO:0000259" key="1">
    <source>
        <dbReference type="Pfam" id="PF00884"/>
    </source>
</evidence>
<organism evidence="2 3">
    <name type="scientific">Aerophobetes bacterium</name>
    <dbReference type="NCBI Taxonomy" id="2030807"/>
    <lineage>
        <taxon>Bacteria</taxon>
        <taxon>Candidatus Aerophobota</taxon>
    </lineage>
</organism>
<evidence type="ECO:0000313" key="3">
    <source>
        <dbReference type="Proteomes" id="UP000319130"/>
    </source>
</evidence>
<protein>
    <recommendedName>
        <fullName evidence="1">Sulfatase N-terminal domain-containing protein</fullName>
    </recommendedName>
</protein>
<name>A0A523VV87_UNCAE</name>
<dbReference type="AlphaFoldDB" id="A0A523VV87"/>
<dbReference type="InterPro" id="IPR017850">
    <property type="entry name" value="Alkaline_phosphatase_core_sf"/>
</dbReference>
<dbReference type="InterPro" id="IPR000917">
    <property type="entry name" value="Sulfatase_N"/>
</dbReference>
<dbReference type="PANTHER" id="PTHR43751">
    <property type="entry name" value="SULFATASE"/>
    <property type="match status" value="1"/>
</dbReference>